<name>A0AAU9PMM8_9ASTR</name>
<evidence type="ECO:0000313" key="2">
    <source>
        <dbReference type="EMBL" id="CAH1451465.1"/>
    </source>
</evidence>
<organism evidence="2 3">
    <name type="scientific">Lactuca virosa</name>
    <dbReference type="NCBI Taxonomy" id="75947"/>
    <lineage>
        <taxon>Eukaryota</taxon>
        <taxon>Viridiplantae</taxon>
        <taxon>Streptophyta</taxon>
        <taxon>Embryophyta</taxon>
        <taxon>Tracheophyta</taxon>
        <taxon>Spermatophyta</taxon>
        <taxon>Magnoliopsida</taxon>
        <taxon>eudicotyledons</taxon>
        <taxon>Gunneridae</taxon>
        <taxon>Pentapetalae</taxon>
        <taxon>asterids</taxon>
        <taxon>campanulids</taxon>
        <taxon>Asterales</taxon>
        <taxon>Asteraceae</taxon>
        <taxon>Cichorioideae</taxon>
        <taxon>Cichorieae</taxon>
        <taxon>Lactucinae</taxon>
        <taxon>Lactuca</taxon>
    </lineage>
</organism>
<dbReference type="EMBL" id="CAKMRJ010005745">
    <property type="protein sequence ID" value="CAH1451465.1"/>
    <property type="molecule type" value="Genomic_DNA"/>
</dbReference>
<feature type="region of interest" description="Disordered" evidence="1">
    <location>
        <begin position="68"/>
        <end position="95"/>
    </location>
</feature>
<dbReference type="Proteomes" id="UP001157418">
    <property type="component" value="Unassembled WGS sequence"/>
</dbReference>
<evidence type="ECO:0000256" key="1">
    <source>
        <dbReference type="SAM" id="MobiDB-lite"/>
    </source>
</evidence>
<comment type="caution">
    <text evidence="2">The sequence shown here is derived from an EMBL/GenBank/DDBJ whole genome shotgun (WGS) entry which is preliminary data.</text>
</comment>
<reference evidence="2 3" key="1">
    <citation type="submission" date="2022-01" db="EMBL/GenBank/DDBJ databases">
        <authorList>
            <person name="Xiong W."/>
            <person name="Schranz E."/>
        </authorList>
    </citation>
    <scope>NUCLEOTIDE SEQUENCE [LARGE SCALE GENOMIC DNA]</scope>
</reference>
<keyword evidence="3" id="KW-1185">Reference proteome</keyword>
<dbReference type="AlphaFoldDB" id="A0AAU9PMM8"/>
<evidence type="ECO:0000313" key="3">
    <source>
        <dbReference type="Proteomes" id="UP001157418"/>
    </source>
</evidence>
<gene>
    <name evidence="2" type="ORF">LVIROSA_LOCUS36823</name>
</gene>
<protein>
    <submittedName>
        <fullName evidence="2">Uncharacterized protein</fullName>
    </submittedName>
</protein>
<accession>A0AAU9PMM8</accession>
<proteinExistence type="predicted"/>
<sequence>MKMTCMYVGVENSKQVIQEQVVAGKSVSWESDATTEHAQAMHDAIKSFIQTNFSSYLRLGELDIGGLRQMCDEPDSEEGHSEGDASHAGPSSAPQ</sequence>